<dbReference type="Pfam" id="PF01551">
    <property type="entry name" value="Peptidase_M23"/>
    <property type="match status" value="1"/>
</dbReference>
<dbReference type="FunFam" id="2.70.70.10:FF:000006">
    <property type="entry name" value="M23 family peptidase"/>
    <property type="match status" value="1"/>
</dbReference>
<dbReference type="SUPFAM" id="SSF57997">
    <property type="entry name" value="Tropomyosin"/>
    <property type="match status" value="1"/>
</dbReference>
<dbReference type="Pfam" id="PF24568">
    <property type="entry name" value="CC_PcsB"/>
    <property type="match status" value="1"/>
</dbReference>
<dbReference type="SUPFAM" id="SSF51261">
    <property type="entry name" value="Duplicated hybrid motif"/>
    <property type="match status" value="1"/>
</dbReference>
<proteinExistence type="predicted"/>
<evidence type="ECO:0000256" key="1">
    <source>
        <dbReference type="ARBA" id="ARBA00022729"/>
    </source>
</evidence>
<evidence type="ECO:0000259" key="3">
    <source>
        <dbReference type="Pfam" id="PF24568"/>
    </source>
</evidence>
<dbReference type="RefSeq" id="WP_062410114.1">
    <property type="nucleotide sequence ID" value="NZ_BJCS01000011.1"/>
</dbReference>
<dbReference type="InterPro" id="IPR011055">
    <property type="entry name" value="Dup_hybrid_motif"/>
</dbReference>
<feature type="domain" description="Peptidoglycan hydrolase PcsB coiled-coil" evidence="3">
    <location>
        <begin position="108"/>
        <end position="180"/>
    </location>
</feature>
<dbReference type="STRING" id="162209.IJ22_41520"/>
<dbReference type="InterPro" id="IPR050570">
    <property type="entry name" value="Cell_wall_metabolism_enzyme"/>
</dbReference>
<keyword evidence="1" id="KW-0732">Signal</keyword>
<dbReference type="EMBL" id="CP013652">
    <property type="protein sequence ID" value="ALS24448.1"/>
    <property type="molecule type" value="Genomic_DNA"/>
</dbReference>
<dbReference type="CDD" id="cd12797">
    <property type="entry name" value="M23_peptidase"/>
    <property type="match status" value="1"/>
</dbReference>
<name>A0A0U2M845_9BACL</name>
<dbReference type="PANTHER" id="PTHR21666:SF270">
    <property type="entry name" value="MUREIN HYDROLASE ACTIVATOR ENVC"/>
    <property type="match status" value="1"/>
</dbReference>
<evidence type="ECO:0000259" key="2">
    <source>
        <dbReference type="Pfam" id="PF01551"/>
    </source>
</evidence>
<gene>
    <name evidence="4" type="ORF">IJ22_41520</name>
</gene>
<dbReference type="OrthoDB" id="9805799at2"/>
<dbReference type="InterPro" id="IPR016047">
    <property type="entry name" value="M23ase_b-sheet_dom"/>
</dbReference>
<dbReference type="PATRIC" id="fig|162209.4.peg.4396"/>
<dbReference type="GO" id="GO:0004222">
    <property type="term" value="F:metalloendopeptidase activity"/>
    <property type="evidence" value="ECO:0007669"/>
    <property type="project" value="TreeGrafter"/>
</dbReference>
<dbReference type="Gene3D" id="2.70.70.10">
    <property type="entry name" value="Glucose Permease (Domain IIA)"/>
    <property type="match status" value="1"/>
</dbReference>
<accession>A0A0U2M845</accession>
<reference evidence="5" key="1">
    <citation type="submission" date="2015-12" db="EMBL/GenBank/DDBJ databases">
        <title>Complete genome sequences of two moderately thermophilic Paenibacillus species.</title>
        <authorList>
            <person name="Butler R.III."/>
            <person name="Wang J."/>
            <person name="Stark B.C."/>
            <person name="Pombert J.-F."/>
        </authorList>
    </citation>
    <scope>NUCLEOTIDE SEQUENCE [LARGE SCALE GENOMIC DNA]</scope>
    <source>
        <strain evidence="5">32O-Y</strain>
    </source>
</reference>
<dbReference type="PANTHER" id="PTHR21666">
    <property type="entry name" value="PEPTIDASE-RELATED"/>
    <property type="match status" value="1"/>
</dbReference>
<dbReference type="AlphaFoldDB" id="A0A0U2M845"/>
<dbReference type="InterPro" id="IPR057309">
    <property type="entry name" value="PcsB_CC"/>
</dbReference>
<sequence precursor="true">MKKSLLPLVAAAGLLGTLLVPQSGFALSESQRIQQELNQLKKTKSAIQQKAAQTEKQIAQVQQEKQQTANDLNTILQQIDSTNKKLNELQDQEDKVTASLEENAAQLDEAEARITSRDQMLKSRLRLMYMNGVVSYVDVLLSSTNFTDFLDRLYALKSIVNQDKEILEANKRDRDLVAEKRKVIEKQFAEIANLIAQSTAIKAELEVKEKEKQVKIASLSDQERILEDISQEEEQQMLKLAREEAAKQRSYQQARARELEQQRAASASKQGQKYAPAYTYSGGKFAYPLPNVVRMSSDFGTRTDPFTGRKTTHSGIDLPAPAGTSILAAEDGVVILAGWWSGYGNTVIIDHGKGVWTLYGHIRNDGIVVKKGDSVKRGQKIAEVGSTGRSTGNHLHFEVRVNESTVDPKPYLR</sequence>
<dbReference type="KEGG" id="pnp:IJ22_41520"/>
<evidence type="ECO:0000313" key="5">
    <source>
        <dbReference type="Proteomes" id="UP000061660"/>
    </source>
</evidence>
<dbReference type="Gene3D" id="6.10.250.3150">
    <property type="match status" value="1"/>
</dbReference>
<evidence type="ECO:0000313" key="4">
    <source>
        <dbReference type="EMBL" id="ALS24448.1"/>
    </source>
</evidence>
<feature type="domain" description="M23ase beta-sheet core" evidence="2">
    <location>
        <begin position="312"/>
        <end position="408"/>
    </location>
</feature>
<protein>
    <submittedName>
        <fullName evidence="4">Peptidase M23</fullName>
    </submittedName>
</protein>
<organism evidence="4 5">
    <name type="scientific">Paenibacillus naphthalenovorans</name>
    <dbReference type="NCBI Taxonomy" id="162209"/>
    <lineage>
        <taxon>Bacteria</taxon>
        <taxon>Bacillati</taxon>
        <taxon>Bacillota</taxon>
        <taxon>Bacilli</taxon>
        <taxon>Bacillales</taxon>
        <taxon>Paenibacillaceae</taxon>
        <taxon>Paenibacillus</taxon>
    </lineage>
</organism>
<keyword evidence="5" id="KW-1185">Reference proteome</keyword>
<dbReference type="Proteomes" id="UP000061660">
    <property type="component" value="Chromosome"/>
</dbReference>
<reference evidence="4 5" key="2">
    <citation type="journal article" date="2016" name="Genome Announc.">
        <title>Complete Genome Sequences of Two Interactive Moderate Thermophiles, Paenibacillus napthalenovorans 32O-Y and Paenibacillus sp. 32O-W.</title>
        <authorList>
            <person name="Butler R.R.III."/>
            <person name="Wang J."/>
            <person name="Stark B.C."/>
            <person name="Pombert J.F."/>
        </authorList>
    </citation>
    <scope>NUCLEOTIDE SEQUENCE [LARGE SCALE GENOMIC DNA]</scope>
    <source>
        <strain evidence="4 5">32O-Y</strain>
    </source>
</reference>